<accession>A0A7D7T5C2</accession>
<keyword evidence="9" id="KW-0448">Lipopolysaccharide biosynthesis</keyword>
<feature type="domain" description="3-deoxy-D-manno-octulosonic-acid transferase N-terminal" evidence="10">
    <location>
        <begin position="39"/>
        <end position="211"/>
    </location>
</feature>
<dbReference type="FunFam" id="3.40.50.11720:FF:000001">
    <property type="entry name" value="3-deoxy-D-manno-octulosonic acid transferase"/>
    <property type="match status" value="1"/>
</dbReference>
<dbReference type="SUPFAM" id="SSF53756">
    <property type="entry name" value="UDP-Glycosyltransferase/glycogen phosphorylase"/>
    <property type="match status" value="1"/>
</dbReference>
<dbReference type="Pfam" id="PF04413">
    <property type="entry name" value="Glycos_transf_N"/>
    <property type="match status" value="1"/>
</dbReference>
<keyword evidence="9" id="KW-0472">Membrane</keyword>
<evidence type="ECO:0000256" key="8">
    <source>
        <dbReference type="PIRSR" id="PIRSR639901-2"/>
    </source>
</evidence>
<reference evidence="11 12" key="1">
    <citation type="submission" date="2020-07" db="EMBL/GenBank/DDBJ databases">
        <title>Genomic diversity of species in the Neisseriaceae family.</title>
        <authorList>
            <person name="Vincent A.T."/>
            <person name="Bernet E."/>
            <person name="Veyrier F.J."/>
        </authorList>
    </citation>
    <scope>NUCLEOTIDE SEQUENCE [LARGE SCALE GENOMIC DNA]</scope>
    <source>
        <strain evidence="11 12">DSM 22244</strain>
    </source>
</reference>
<gene>
    <name evidence="11" type="primary">waaA</name>
    <name evidence="11" type="ORF">H3L94_08580</name>
</gene>
<dbReference type="PANTHER" id="PTHR42755">
    <property type="entry name" value="3-DEOXY-MANNO-OCTULOSONATE CYTIDYLYLTRANSFERASE"/>
    <property type="match status" value="1"/>
</dbReference>
<comment type="catalytic activity">
    <reaction evidence="6 9">
        <text>lipid IVA (E. coli) + CMP-3-deoxy-beta-D-manno-octulosonate = alpha-Kdo-(2-&gt;6)-lipid IVA (E. coli) + CMP + H(+)</text>
        <dbReference type="Rhea" id="RHEA:28066"/>
        <dbReference type="ChEBI" id="CHEBI:15378"/>
        <dbReference type="ChEBI" id="CHEBI:58603"/>
        <dbReference type="ChEBI" id="CHEBI:60364"/>
        <dbReference type="ChEBI" id="CHEBI:60377"/>
        <dbReference type="ChEBI" id="CHEBI:85987"/>
        <dbReference type="EC" id="2.4.99.12"/>
    </reaction>
</comment>
<dbReference type="InterPro" id="IPR038107">
    <property type="entry name" value="Glycos_transf_N_sf"/>
</dbReference>
<dbReference type="InterPro" id="IPR039901">
    <property type="entry name" value="Kdotransferase"/>
</dbReference>
<evidence type="ECO:0000313" key="11">
    <source>
        <dbReference type="EMBL" id="QMT39913.1"/>
    </source>
</evidence>
<feature type="site" description="Transition state stabilizer" evidence="8">
    <location>
        <position position="208"/>
    </location>
</feature>
<feature type="site" description="Transition state stabilizer" evidence="8">
    <location>
        <position position="132"/>
    </location>
</feature>
<name>A0A7D7T5C2_9NEIS</name>
<evidence type="ECO:0000256" key="2">
    <source>
        <dbReference type="ARBA" id="ARBA00012621"/>
    </source>
</evidence>
<comment type="subcellular location">
    <subcellularLocation>
        <location evidence="9">Cell membrane</location>
    </subcellularLocation>
</comment>
<dbReference type="AlphaFoldDB" id="A0A7D7T5C2"/>
<evidence type="ECO:0000256" key="3">
    <source>
        <dbReference type="ARBA" id="ARBA00019077"/>
    </source>
</evidence>
<comment type="pathway">
    <text evidence="1 9">Bacterial outer membrane biogenesis; LPS core biosynthesis.</text>
</comment>
<evidence type="ECO:0000256" key="9">
    <source>
        <dbReference type="RuleBase" id="RU365103"/>
    </source>
</evidence>
<dbReference type="GO" id="GO:0009244">
    <property type="term" value="P:lipopolysaccharide core region biosynthetic process"/>
    <property type="evidence" value="ECO:0007669"/>
    <property type="project" value="UniProtKB-UniRule"/>
</dbReference>
<dbReference type="GO" id="GO:0009245">
    <property type="term" value="P:lipid A biosynthetic process"/>
    <property type="evidence" value="ECO:0007669"/>
    <property type="project" value="TreeGrafter"/>
</dbReference>
<proteinExistence type="inferred from homology"/>
<dbReference type="Gene3D" id="3.40.50.2000">
    <property type="entry name" value="Glycogen Phosphorylase B"/>
    <property type="match status" value="1"/>
</dbReference>
<dbReference type="Gene3D" id="3.40.50.11720">
    <property type="entry name" value="3-Deoxy-D-manno-octulosonic-acid transferase, N-terminal domain"/>
    <property type="match status" value="1"/>
</dbReference>
<comment type="function">
    <text evidence="9">Involved in lipopolysaccharide (LPS) biosynthesis. Catalyzes the transfer of 3-deoxy-D-manno-octulosonate (Kdo) residue(s) from CMP-Kdo to lipid IV(A), the tetraacyldisaccharide-1,4'-bisphosphate precursor of lipid A.</text>
</comment>
<comment type="similarity">
    <text evidence="9">Belongs to the glycosyltransferase group 1 family.</text>
</comment>
<dbReference type="GO" id="GO:0043842">
    <property type="term" value="F:Kdo transferase activity"/>
    <property type="evidence" value="ECO:0007669"/>
    <property type="project" value="UniProtKB-EC"/>
</dbReference>
<evidence type="ECO:0000259" key="10">
    <source>
        <dbReference type="Pfam" id="PF04413"/>
    </source>
</evidence>
<feature type="active site" description="Proton acceptor" evidence="7">
    <location>
        <position position="63"/>
    </location>
</feature>
<evidence type="ECO:0000256" key="4">
    <source>
        <dbReference type="ARBA" id="ARBA00022679"/>
    </source>
</evidence>
<dbReference type="EC" id="2.4.99.12" evidence="2 9"/>
<dbReference type="RefSeq" id="WP_182121677.1">
    <property type="nucleotide sequence ID" value="NZ_CP059567.1"/>
</dbReference>
<dbReference type="NCBIfam" id="NF004386">
    <property type="entry name" value="PRK05749.1-2"/>
    <property type="match status" value="1"/>
</dbReference>
<dbReference type="InterPro" id="IPR007507">
    <property type="entry name" value="Glycos_transf_N"/>
</dbReference>
<dbReference type="Proteomes" id="UP000514752">
    <property type="component" value="Chromosome"/>
</dbReference>
<evidence type="ECO:0000313" key="12">
    <source>
        <dbReference type="Proteomes" id="UP000514752"/>
    </source>
</evidence>
<dbReference type="PANTHER" id="PTHR42755:SF1">
    <property type="entry name" value="3-DEOXY-D-MANNO-OCTULOSONIC ACID TRANSFERASE, MITOCHONDRIAL-RELATED"/>
    <property type="match status" value="1"/>
</dbReference>
<keyword evidence="11" id="KW-0328">Glycosyltransferase</keyword>
<sequence>MTLPFRLYRFLTRRLGAPLARHLLNKRSRRSPDYLRHQGERFGEPVDEPLQNAIWIHAVSVGETRAAQPLVAELLRQFPDAPLLLTQMTPTGRATAEQLFPQAQCRYLPYDHPEWTAAFLAQHRPRFGILMETEIWPNLIHACRQAGLPLFLANARLSERSARGYRRWPGLFRPAMQGFCRVLAQSEADARRLAEIGAATPLVCGNSKYDIAPPAAMHALAAQFRQRIGRRPVVVCASTREHQGQDEAELLLQQWRAYRGDALLVIVPRHPERFQNAFDTAQALGLRAQKRSDETAVAADTQVWIGDSMGELFAYYLAADMAFVGGSLVDTGCQNIIEPIACGKPALFGYSTYNFAAACSGAVAAGAALQVATPADWYAAVCRWLADPAERQRYAAQAAGFIQAHQGASRRMAEAIAAALPACAANRQAT</sequence>
<dbReference type="EMBL" id="CP059567">
    <property type="protein sequence ID" value="QMT39913.1"/>
    <property type="molecule type" value="Genomic_DNA"/>
</dbReference>
<evidence type="ECO:0000256" key="1">
    <source>
        <dbReference type="ARBA" id="ARBA00004713"/>
    </source>
</evidence>
<organism evidence="11 12">
    <name type="scientific">Neisseria shayeganii</name>
    <dbReference type="NCBI Taxonomy" id="607712"/>
    <lineage>
        <taxon>Bacteria</taxon>
        <taxon>Pseudomonadati</taxon>
        <taxon>Pseudomonadota</taxon>
        <taxon>Betaproteobacteria</taxon>
        <taxon>Neisseriales</taxon>
        <taxon>Neisseriaceae</taxon>
        <taxon>Neisseria</taxon>
    </lineage>
</organism>
<dbReference type="UniPathway" id="UPA00958"/>
<keyword evidence="4 9" id="KW-0808">Transferase</keyword>
<evidence type="ECO:0000256" key="7">
    <source>
        <dbReference type="PIRSR" id="PIRSR639901-1"/>
    </source>
</evidence>
<keyword evidence="9" id="KW-1003">Cell membrane</keyword>
<dbReference type="KEGG" id="nsg:H3L94_08580"/>
<protein>
    <recommendedName>
        <fullName evidence="3 9">3-deoxy-D-manno-octulosonic acid transferase</fullName>
        <shortName evidence="9">Kdo transferase</shortName>
        <ecNumber evidence="2 9">2.4.99.12</ecNumber>
    </recommendedName>
    <alternativeName>
        <fullName evidence="5 9">Lipid IV(A) 3-deoxy-D-manno-octulosonic acid transferase</fullName>
    </alternativeName>
</protein>
<evidence type="ECO:0000256" key="5">
    <source>
        <dbReference type="ARBA" id="ARBA00031445"/>
    </source>
</evidence>
<evidence type="ECO:0000256" key="6">
    <source>
        <dbReference type="ARBA" id="ARBA00049183"/>
    </source>
</evidence>
<dbReference type="GO" id="GO:0005886">
    <property type="term" value="C:plasma membrane"/>
    <property type="evidence" value="ECO:0007669"/>
    <property type="project" value="UniProtKB-SubCell"/>
</dbReference>